<keyword evidence="1" id="KW-0677">Repeat</keyword>
<dbReference type="AlphaFoldDB" id="F0Z6K8"/>
<dbReference type="OMA" id="NICFARI"/>
<evidence type="ECO:0000256" key="1">
    <source>
        <dbReference type="ARBA" id="ARBA00022737"/>
    </source>
</evidence>
<gene>
    <name evidence="2" type="ORF">DICPUDRAFT_146675</name>
</gene>
<dbReference type="Proteomes" id="UP000001064">
    <property type="component" value="Unassembled WGS sequence"/>
</dbReference>
<dbReference type="InterPro" id="IPR051251">
    <property type="entry name" value="STK_FNIP-Repeat"/>
</dbReference>
<protein>
    <recommendedName>
        <fullName evidence="4">FNIP repeat-containing protein</fullName>
    </recommendedName>
</protein>
<organism evidence="2 3">
    <name type="scientific">Dictyostelium purpureum</name>
    <name type="common">Slime mold</name>
    <dbReference type="NCBI Taxonomy" id="5786"/>
    <lineage>
        <taxon>Eukaryota</taxon>
        <taxon>Amoebozoa</taxon>
        <taxon>Evosea</taxon>
        <taxon>Eumycetozoa</taxon>
        <taxon>Dictyostelia</taxon>
        <taxon>Dictyosteliales</taxon>
        <taxon>Dictyosteliaceae</taxon>
        <taxon>Dictyostelium</taxon>
    </lineage>
</organism>
<dbReference type="PANTHER" id="PTHR32134:SF173">
    <property type="entry name" value="FNIP REPEAT-CONTAINING PROTEIN-RELATED"/>
    <property type="match status" value="1"/>
</dbReference>
<dbReference type="PANTHER" id="PTHR32134">
    <property type="entry name" value="FNIP REPEAT-CONTAINING PROTEIN"/>
    <property type="match status" value="1"/>
</dbReference>
<evidence type="ECO:0000313" key="2">
    <source>
        <dbReference type="EMBL" id="EGC40454.1"/>
    </source>
</evidence>
<name>F0Z6K8_DICPU</name>
<reference evidence="3" key="1">
    <citation type="journal article" date="2011" name="Genome Biol.">
        <title>Comparative genomics of the social amoebae Dictyostelium discoideum and Dictyostelium purpureum.</title>
        <authorList>
            <consortium name="US DOE Joint Genome Institute (JGI-PGF)"/>
            <person name="Sucgang R."/>
            <person name="Kuo A."/>
            <person name="Tian X."/>
            <person name="Salerno W."/>
            <person name="Parikh A."/>
            <person name="Feasley C.L."/>
            <person name="Dalin E."/>
            <person name="Tu H."/>
            <person name="Huang E."/>
            <person name="Barry K."/>
            <person name="Lindquist E."/>
            <person name="Shapiro H."/>
            <person name="Bruce D."/>
            <person name="Schmutz J."/>
            <person name="Salamov A."/>
            <person name="Fey P."/>
            <person name="Gaudet P."/>
            <person name="Anjard C."/>
            <person name="Babu M.M."/>
            <person name="Basu S."/>
            <person name="Bushmanova Y."/>
            <person name="van der Wel H."/>
            <person name="Katoh-Kurasawa M."/>
            <person name="Dinh C."/>
            <person name="Coutinho P.M."/>
            <person name="Saito T."/>
            <person name="Elias M."/>
            <person name="Schaap P."/>
            <person name="Kay R.R."/>
            <person name="Henrissat B."/>
            <person name="Eichinger L."/>
            <person name="Rivero F."/>
            <person name="Putnam N.H."/>
            <person name="West C.M."/>
            <person name="Loomis W.F."/>
            <person name="Chisholm R.L."/>
            <person name="Shaulsky G."/>
            <person name="Strassmann J.E."/>
            <person name="Queller D.C."/>
            <person name="Kuspa A."/>
            <person name="Grigoriev I.V."/>
        </authorList>
    </citation>
    <scope>NUCLEOTIDE SEQUENCE [LARGE SCALE GENOMIC DNA]</scope>
    <source>
        <strain evidence="3">QSDP1</strain>
    </source>
</reference>
<evidence type="ECO:0000313" key="3">
    <source>
        <dbReference type="Proteomes" id="UP000001064"/>
    </source>
</evidence>
<dbReference type="VEuPathDB" id="AmoebaDB:DICPUDRAFT_146675"/>
<dbReference type="EMBL" id="GL870942">
    <property type="protein sequence ID" value="EGC40454.1"/>
    <property type="molecule type" value="Genomic_DNA"/>
</dbReference>
<dbReference type="KEGG" id="dpp:DICPUDRAFT_146675"/>
<keyword evidence="3" id="KW-1185">Reference proteome</keyword>
<dbReference type="GeneID" id="10503442"/>
<dbReference type="SUPFAM" id="SSF52058">
    <property type="entry name" value="L domain-like"/>
    <property type="match status" value="1"/>
</dbReference>
<sequence length="396" mass="45008">MYPNDSFFSVWRNNYLKDQILYHLKLYRENYCKRFITLKEFRDYRYASYIVDLNYGINEIFSKADIPASVETLTISSDIELPLSENIIPDTVRTLKFINYNYPVSKKTFPSTIKSLIVSSFFNQYLDPGILPSSLTHLELGDSYNQPLLPNAIPPTVTTLKFGTEYSNGSYRQIISPNVIPNSVTFLSIGFEYISLYQLSIPTSVTRLHLYGTTDQPISPGQIPNSVKILKLKCFNKPILKKAIPESVTKLSLYEPFAQPAPFSKDIIPKSVTSLSISNIDLLTFKSIPKSVVKLKLGNKHSNNRQKQVLKPLVRSKPSILQKVLHHSNSDVNSMETLIPPSVKTLVLNLNIKLVPHSISTSITSLRFGFGFEENIYQHIQLQHSNLKMHFMIGPI</sequence>
<evidence type="ECO:0008006" key="4">
    <source>
        <dbReference type="Google" id="ProtNLM"/>
    </source>
</evidence>
<dbReference type="Pfam" id="PF05725">
    <property type="entry name" value="FNIP"/>
    <property type="match status" value="4"/>
</dbReference>
<proteinExistence type="predicted"/>
<dbReference type="RefSeq" id="XP_003283001.1">
    <property type="nucleotide sequence ID" value="XM_003282953.1"/>
</dbReference>
<accession>F0Z6K8</accession>
<dbReference type="InParanoid" id="F0Z6K8"/>
<dbReference type="InterPro" id="IPR008615">
    <property type="entry name" value="FNIP"/>
</dbReference>